<name>A0A6M7WQ64_RHILI</name>
<dbReference type="Gene3D" id="3.30.1380.10">
    <property type="match status" value="1"/>
</dbReference>
<dbReference type="InterPro" id="IPR039561">
    <property type="entry name" value="Peptidase_M15C"/>
</dbReference>
<feature type="region of interest" description="Disordered" evidence="1">
    <location>
        <begin position="405"/>
        <end position="438"/>
    </location>
</feature>
<proteinExistence type="predicted"/>
<sequence>MRDAWAQYLGQENIMALVPFGPTRLRVAPPSVDAWRALEAVLDKYSYQIRKSDTAAYANRAITGGTKPSLHAYGIAADVDWQTNPYKKTPDKRQVIFSNKPSQDERALDVRFGRADTDMTPQMIDEVLGIVTVGKQGVFAWGGNFRSSKDTMHFQLDVTPEELSTGIDWPGAGQPDASPPPTTGDQPEPATPAAGTQGGASMNRAVFYNEIRDDLFGGALSKAQVAGMEDVLNVRDRLYPSCDDRWLAYILATVYHETGRRMVPVREGFASTDDGAIAAVTRLFNEGKIRVNYAIPVNGVSYFGRGRVQNTWLANYRKLETRFQQPFVNNPGLLISRPDIDAEVTVTGHVEGIWTGRKLSDFINNAGCDYTGARSIVSSDRAGDIAGYAVNFENAIRAAAAAGAPVSPAAPQPAPTPTAPDPQSPQPQGGPTVPSAPDQSLATIVLSLQKLLSDIKGLQGGQSGASQNLAGIPSSDIDQIIALLQAIQNPGQGSTDTGTRPLGQVNGALGQTIGNLLDGKKSAIGILGAAATSILSSAAPGSTLGTVAASIPALAGSSSTLLPLFLAMAAWGALGKGEKWLQPAPTSPRAK</sequence>
<organism evidence="3 4">
    <name type="scientific">Mesorhizobium loti R88b</name>
    <dbReference type="NCBI Taxonomy" id="935548"/>
    <lineage>
        <taxon>Bacteria</taxon>
        <taxon>Pseudomonadati</taxon>
        <taxon>Pseudomonadota</taxon>
        <taxon>Alphaproteobacteria</taxon>
        <taxon>Hyphomicrobiales</taxon>
        <taxon>Phyllobacteriaceae</taxon>
        <taxon>Mesorhizobium</taxon>
    </lineage>
</organism>
<feature type="compositionally biased region" description="Low complexity" evidence="1">
    <location>
        <begin position="186"/>
        <end position="195"/>
    </location>
</feature>
<evidence type="ECO:0000256" key="1">
    <source>
        <dbReference type="SAM" id="MobiDB-lite"/>
    </source>
</evidence>
<dbReference type="SUPFAM" id="SSF55166">
    <property type="entry name" value="Hedgehog/DD-peptidase"/>
    <property type="match status" value="1"/>
</dbReference>
<dbReference type="Gene3D" id="1.10.530.10">
    <property type="match status" value="1"/>
</dbReference>
<evidence type="ECO:0000313" key="3">
    <source>
        <dbReference type="EMBL" id="QKD02719.1"/>
    </source>
</evidence>
<evidence type="ECO:0000259" key="2">
    <source>
        <dbReference type="Pfam" id="PF13539"/>
    </source>
</evidence>
<dbReference type="EMBL" id="CP033367">
    <property type="protein sequence ID" value="QKD02719.1"/>
    <property type="molecule type" value="Genomic_DNA"/>
</dbReference>
<dbReference type="AlphaFoldDB" id="A0A6M7WQ64"/>
<feature type="compositionally biased region" description="Low complexity" evidence="1">
    <location>
        <begin position="426"/>
        <end position="435"/>
    </location>
</feature>
<feature type="domain" description="Peptidase M15C" evidence="2">
    <location>
        <begin position="64"/>
        <end position="156"/>
    </location>
</feature>
<dbReference type="GO" id="GO:0008233">
    <property type="term" value="F:peptidase activity"/>
    <property type="evidence" value="ECO:0007669"/>
    <property type="project" value="InterPro"/>
</dbReference>
<dbReference type="Proteomes" id="UP000503017">
    <property type="component" value="Chromosome"/>
</dbReference>
<feature type="region of interest" description="Disordered" evidence="1">
    <location>
        <begin position="163"/>
        <end position="199"/>
    </location>
</feature>
<dbReference type="SUPFAM" id="SSF53955">
    <property type="entry name" value="Lysozyme-like"/>
    <property type="match status" value="1"/>
</dbReference>
<reference evidence="3 4" key="1">
    <citation type="submission" date="2018-10" db="EMBL/GenBank/DDBJ databases">
        <authorList>
            <person name="Perry B.J."/>
            <person name="Sullivan J.T."/>
            <person name="Murphy R.J.T."/>
            <person name="Ramsay J.P."/>
            <person name="Ronson C.W."/>
        </authorList>
    </citation>
    <scope>NUCLEOTIDE SEQUENCE [LARGE SCALE GENOMIC DNA]</scope>
    <source>
        <strain evidence="3 4">R88b</strain>
    </source>
</reference>
<protein>
    <submittedName>
        <fullName evidence="3">M15 family peptidase</fullName>
    </submittedName>
</protein>
<feature type="compositionally biased region" description="Pro residues" evidence="1">
    <location>
        <begin position="408"/>
        <end position="425"/>
    </location>
</feature>
<dbReference type="InterPro" id="IPR009045">
    <property type="entry name" value="Zn_M74/Hedgehog-like"/>
</dbReference>
<dbReference type="InterPro" id="IPR023346">
    <property type="entry name" value="Lysozyme-like_dom_sf"/>
</dbReference>
<accession>A0A6M7WQ64</accession>
<dbReference type="Pfam" id="PF13539">
    <property type="entry name" value="Peptidase_M15_4"/>
    <property type="match status" value="1"/>
</dbReference>
<evidence type="ECO:0000313" key="4">
    <source>
        <dbReference type="Proteomes" id="UP000503017"/>
    </source>
</evidence>
<gene>
    <name evidence="3" type="ORF">EB235_15410</name>
</gene>